<accession>A0ABU9T738</accession>
<dbReference type="Proteomes" id="UP001477870">
    <property type="component" value="Unassembled WGS sequence"/>
</dbReference>
<proteinExistence type="predicted"/>
<dbReference type="InterPro" id="IPR007395">
    <property type="entry name" value="Zn_peptidase_2"/>
</dbReference>
<dbReference type="EMBL" id="JBBMQO010000004">
    <property type="protein sequence ID" value="MEM5501501.1"/>
    <property type="molecule type" value="Genomic_DNA"/>
</dbReference>
<evidence type="ECO:0000313" key="3">
    <source>
        <dbReference type="Proteomes" id="UP001477870"/>
    </source>
</evidence>
<comment type="caution">
    <text evidence="2">The sequence shown here is derived from an EMBL/GenBank/DDBJ whole genome shotgun (WGS) entry which is preliminary data.</text>
</comment>
<gene>
    <name evidence="2" type="ORF">WNY59_07865</name>
</gene>
<protein>
    <submittedName>
        <fullName evidence="2">Zinc metallopeptidase</fullName>
    </submittedName>
</protein>
<keyword evidence="1" id="KW-0472">Membrane</keyword>
<evidence type="ECO:0000313" key="2">
    <source>
        <dbReference type="EMBL" id="MEM5501501.1"/>
    </source>
</evidence>
<feature type="transmembrane region" description="Helical" evidence="1">
    <location>
        <begin position="116"/>
        <end position="140"/>
    </location>
</feature>
<evidence type="ECO:0000256" key="1">
    <source>
        <dbReference type="SAM" id="Phobius"/>
    </source>
</evidence>
<dbReference type="RefSeq" id="WP_342848001.1">
    <property type="nucleotide sequence ID" value="NZ_JBBMQO010000004.1"/>
</dbReference>
<feature type="transmembrane region" description="Helical" evidence="1">
    <location>
        <begin position="147"/>
        <end position="167"/>
    </location>
</feature>
<dbReference type="PANTHER" id="PTHR36434:SF1">
    <property type="entry name" value="MEMBRANE PROTEASE YUGP-RELATED"/>
    <property type="match status" value="1"/>
</dbReference>
<name>A0ABU9T738_9HYPH</name>
<sequence>MVLIAGIGFLLILAAIYAPQYWVKHTMEKHSEPRADFPGTGGELARHLLETFEVENVSVEETERGDHYDPQDRVVRLSSKNFHDPSLTAIAVAAHEVGHAIQHHRDERGLKNRHRLVSIAMVTDKIAGIFFIAAPVLFVIVRAPAAIFAMIALGIMLLAVRVLVHLFTLPVEYDASFNKALPILKQGGYLQGKDLAAAQSVLKAAALTYVAGALMSLLNLARWIRLLR</sequence>
<dbReference type="PANTHER" id="PTHR36434">
    <property type="entry name" value="MEMBRANE PROTEASE YUGP-RELATED"/>
    <property type="match status" value="1"/>
</dbReference>
<feature type="transmembrane region" description="Helical" evidence="1">
    <location>
        <begin position="204"/>
        <end position="224"/>
    </location>
</feature>
<reference evidence="2 3" key="1">
    <citation type="submission" date="2024-03" db="EMBL/GenBank/DDBJ databases">
        <title>Community enrichment and isolation of bacterial strains for fucoidan degradation.</title>
        <authorList>
            <person name="Sichert A."/>
        </authorList>
    </citation>
    <scope>NUCLEOTIDE SEQUENCE [LARGE SCALE GENOMIC DNA]</scope>
    <source>
        <strain evidence="2 3">AS62</strain>
    </source>
</reference>
<organism evidence="2 3">
    <name type="scientific">Ahrensia kielensis</name>
    <dbReference type="NCBI Taxonomy" id="76980"/>
    <lineage>
        <taxon>Bacteria</taxon>
        <taxon>Pseudomonadati</taxon>
        <taxon>Pseudomonadota</taxon>
        <taxon>Alphaproteobacteria</taxon>
        <taxon>Hyphomicrobiales</taxon>
        <taxon>Ahrensiaceae</taxon>
        <taxon>Ahrensia</taxon>
    </lineage>
</organism>
<dbReference type="Pfam" id="PF04298">
    <property type="entry name" value="Zn_peptidase_2"/>
    <property type="match status" value="1"/>
</dbReference>
<keyword evidence="1" id="KW-1133">Transmembrane helix</keyword>
<keyword evidence="1" id="KW-0812">Transmembrane</keyword>
<keyword evidence="3" id="KW-1185">Reference proteome</keyword>